<organism evidence="1 2">
    <name type="scientific">Mycobacterium kansasii</name>
    <dbReference type="NCBI Taxonomy" id="1768"/>
    <lineage>
        <taxon>Bacteria</taxon>
        <taxon>Bacillati</taxon>
        <taxon>Actinomycetota</taxon>
        <taxon>Actinomycetes</taxon>
        <taxon>Mycobacteriales</taxon>
        <taxon>Mycobacteriaceae</taxon>
        <taxon>Mycobacterium</taxon>
    </lineage>
</organism>
<dbReference type="Proteomes" id="UP000188532">
    <property type="component" value="Unassembled WGS sequence"/>
</dbReference>
<sequence length="68" mass="7182">MLVLTVDDDLRARGPPPPPVLVEVAALLELPPLLVDLLLEHPERPAARIAAPATATVSPRFTCAPLPS</sequence>
<gene>
    <name evidence="1" type="ORF">BZL29_5297</name>
</gene>
<evidence type="ECO:0000313" key="2">
    <source>
        <dbReference type="Proteomes" id="UP000188532"/>
    </source>
</evidence>
<protein>
    <submittedName>
        <fullName evidence="1">Uncharacterized protein</fullName>
    </submittedName>
</protein>
<name>A0A1V3X1Z6_MYCKA</name>
<reference evidence="1 2" key="1">
    <citation type="submission" date="2017-02" db="EMBL/GenBank/DDBJ databases">
        <title>Complete genome sequences of Mycobacterium kansasii strains isolated from rhesus macaques.</title>
        <authorList>
            <person name="Panda A."/>
            <person name="Nagaraj S."/>
            <person name="Zhao X."/>
            <person name="Tettelin H."/>
            <person name="Detolla L.J."/>
        </authorList>
    </citation>
    <scope>NUCLEOTIDE SEQUENCE [LARGE SCALE GENOMIC DNA]</scope>
    <source>
        <strain evidence="1 2">11-3469</strain>
    </source>
</reference>
<dbReference type="AlphaFoldDB" id="A0A1V3X1Z6"/>
<comment type="caution">
    <text evidence="1">The sequence shown here is derived from an EMBL/GenBank/DDBJ whole genome shotgun (WGS) entry which is preliminary data.</text>
</comment>
<dbReference type="EMBL" id="MVBN01000005">
    <property type="protein sequence ID" value="OOK73155.1"/>
    <property type="molecule type" value="Genomic_DNA"/>
</dbReference>
<evidence type="ECO:0000313" key="1">
    <source>
        <dbReference type="EMBL" id="OOK73155.1"/>
    </source>
</evidence>
<accession>A0A1V3X1Z6</accession>
<proteinExistence type="predicted"/>